<dbReference type="RefSeq" id="XP_035868265.1">
    <property type="nucleotide sequence ID" value="XM_036012372.1"/>
</dbReference>
<feature type="chain" id="PRO_5028943340" evidence="5">
    <location>
        <begin position="30"/>
        <end position="134"/>
    </location>
</feature>
<keyword evidence="3" id="KW-0393">Immunoglobulin domain</keyword>
<dbReference type="GO" id="GO:1990782">
    <property type="term" value="F:protein tyrosine kinase binding"/>
    <property type="evidence" value="ECO:0007669"/>
    <property type="project" value="TreeGrafter"/>
</dbReference>
<evidence type="ECO:0000256" key="4">
    <source>
        <dbReference type="ARBA" id="ARBA00038222"/>
    </source>
</evidence>
<dbReference type="KEGG" id="pdic:114488408"/>
<evidence type="ECO:0000259" key="6">
    <source>
        <dbReference type="Pfam" id="PF07686"/>
    </source>
</evidence>
<feature type="domain" description="Immunoglobulin V-set" evidence="6">
    <location>
        <begin position="35"/>
        <end position="133"/>
    </location>
</feature>
<feature type="signal peptide" evidence="5">
    <location>
        <begin position="1"/>
        <end position="29"/>
    </location>
</feature>
<comment type="similarity">
    <text evidence="4">Belongs to the immunoglobulin superfamily. CEA family.</text>
</comment>
<dbReference type="InterPro" id="IPR013106">
    <property type="entry name" value="Ig_V-set"/>
</dbReference>
<dbReference type="AlphaFoldDB" id="A0A7E6CMV3"/>
<dbReference type="GO" id="GO:0009986">
    <property type="term" value="C:cell surface"/>
    <property type="evidence" value="ECO:0007669"/>
    <property type="project" value="TreeGrafter"/>
</dbReference>
<name>A0A7E6CMV3_9CHIR</name>
<dbReference type="InterPro" id="IPR036179">
    <property type="entry name" value="Ig-like_dom_sf"/>
</dbReference>
<dbReference type="PANTHER" id="PTHR44427">
    <property type="entry name" value="CARCINOEMBRYONIC ANTIGEN-RELATED CELL ADHESION MOLECULE 19"/>
    <property type="match status" value="1"/>
</dbReference>
<evidence type="ECO:0000313" key="8">
    <source>
        <dbReference type="RefSeq" id="XP_035868265.1"/>
    </source>
</evidence>
<dbReference type="PANTHER" id="PTHR44427:SF1">
    <property type="entry name" value="CARCINOEMBRYONIC ANTIGEN-RELATED CELL ADHESION MOLECULE 1"/>
    <property type="match status" value="1"/>
</dbReference>
<dbReference type="GO" id="GO:0007165">
    <property type="term" value="P:signal transduction"/>
    <property type="evidence" value="ECO:0007669"/>
    <property type="project" value="TreeGrafter"/>
</dbReference>
<organism evidence="7 8">
    <name type="scientific">Phyllostomus discolor</name>
    <name type="common">pale spear-nosed bat</name>
    <dbReference type="NCBI Taxonomy" id="89673"/>
    <lineage>
        <taxon>Eukaryota</taxon>
        <taxon>Metazoa</taxon>
        <taxon>Chordata</taxon>
        <taxon>Craniata</taxon>
        <taxon>Vertebrata</taxon>
        <taxon>Euteleostomi</taxon>
        <taxon>Mammalia</taxon>
        <taxon>Eutheria</taxon>
        <taxon>Laurasiatheria</taxon>
        <taxon>Chiroptera</taxon>
        <taxon>Yangochiroptera</taxon>
        <taxon>Phyllostomidae</taxon>
        <taxon>Phyllostominae</taxon>
        <taxon>Phyllostomus</taxon>
    </lineage>
</organism>
<dbReference type="InterPro" id="IPR013783">
    <property type="entry name" value="Ig-like_fold"/>
</dbReference>
<dbReference type="GO" id="GO:0005886">
    <property type="term" value="C:plasma membrane"/>
    <property type="evidence" value="ECO:0007669"/>
    <property type="project" value="TreeGrafter"/>
</dbReference>
<evidence type="ECO:0000256" key="2">
    <source>
        <dbReference type="ARBA" id="ARBA00023180"/>
    </source>
</evidence>
<dbReference type="Pfam" id="PF07686">
    <property type="entry name" value="V-set"/>
    <property type="match status" value="1"/>
</dbReference>
<dbReference type="CDD" id="cd05774">
    <property type="entry name" value="IgV_CEACAM_D1"/>
    <property type="match status" value="1"/>
</dbReference>
<evidence type="ECO:0000256" key="1">
    <source>
        <dbReference type="ARBA" id="ARBA00022729"/>
    </source>
</evidence>
<dbReference type="SUPFAM" id="SSF48726">
    <property type="entry name" value="Immunoglobulin"/>
    <property type="match status" value="1"/>
</dbReference>
<keyword evidence="1 5" id="KW-0732">Signal</keyword>
<dbReference type="GeneID" id="114488408"/>
<proteinExistence type="inferred from homology"/>
<sequence length="134" mass="14683">MESPSGRIPWQSLLLAVSLLTFWSPPTTAQLTMVSTSAAEGTDALLLVHGQPEFLAGYVWFKGESVDSSHQIASYAIDAQEMHPGPAYSSRETIYPNGSLLFQNVTLGDTGYYTLLAIKRNFQGDRATGRLHVY</sequence>
<dbReference type="Proteomes" id="UP000504628">
    <property type="component" value="Chromosome 12"/>
</dbReference>
<reference evidence="8" key="1">
    <citation type="submission" date="2025-08" db="UniProtKB">
        <authorList>
            <consortium name="RefSeq"/>
        </authorList>
    </citation>
    <scope>IDENTIFICATION</scope>
    <source>
        <tissue evidence="8">Muscle</tissue>
    </source>
</reference>
<dbReference type="InterPro" id="IPR050831">
    <property type="entry name" value="CEA_cell_adhesion"/>
</dbReference>
<keyword evidence="2" id="KW-0325">Glycoprotein</keyword>
<dbReference type="Gene3D" id="2.60.40.10">
    <property type="entry name" value="Immunoglobulins"/>
    <property type="match status" value="1"/>
</dbReference>
<dbReference type="InParanoid" id="A0A7E6CMV3"/>
<evidence type="ECO:0000256" key="5">
    <source>
        <dbReference type="SAM" id="SignalP"/>
    </source>
</evidence>
<keyword evidence="7" id="KW-1185">Reference proteome</keyword>
<evidence type="ECO:0000313" key="7">
    <source>
        <dbReference type="Proteomes" id="UP000504628"/>
    </source>
</evidence>
<accession>A0A7E6CMV3</accession>
<gene>
    <name evidence="8" type="primary">LOC114488408</name>
</gene>
<dbReference type="GO" id="GO:0002682">
    <property type="term" value="P:regulation of immune system process"/>
    <property type="evidence" value="ECO:0007669"/>
    <property type="project" value="TreeGrafter"/>
</dbReference>
<dbReference type="OrthoDB" id="6353782at2759"/>
<evidence type="ECO:0000256" key="3">
    <source>
        <dbReference type="ARBA" id="ARBA00023319"/>
    </source>
</evidence>
<protein>
    <submittedName>
        <fullName evidence="8">Carcinoembryonic antigen-related cell adhesion molecule 8-like</fullName>
    </submittedName>
</protein>